<organism evidence="2 3">
    <name type="scientific">Nadsonia fulvescens var. elongata DSM 6958</name>
    <dbReference type="NCBI Taxonomy" id="857566"/>
    <lineage>
        <taxon>Eukaryota</taxon>
        <taxon>Fungi</taxon>
        <taxon>Dikarya</taxon>
        <taxon>Ascomycota</taxon>
        <taxon>Saccharomycotina</taxon>
        <taxon>Dipodascomycetes</taxon>
        <taxon>Dipodascales</taxon>
        <taxon>Dipodascales incertae sedis</taxon>
        <taxon>Nadsonia</taxon>
    </lineage>
</organism>
<feature type="region of interest" description="Disordered" evidence="1">
    <location>
        <begin position="1"/>
        <end position="23"/>
    </location>
</feature>
<accession>A0A1E3PJU3</accession>
<keyword evidence="3" id="KW-1185">Reference proteome</keyword>
<name>A0A1E3PJU3_9ASCO</name>
<protein>
    <submittedName>
        <fullName evidence="2">Uncharacterized protein</fullName>
    </submittedName>
</protein>
<feature type="compositionally biased region" description="Polar residues" evidence="1">
    <location>
        <begin position="1"/>
        <end position="16"/>
    </location>
</feature>
<dbReference type="AlphaFoldDB" id="A0A1E3PJU3"/>
<reference evidence="2 3" key="1">
    <citation type="journal article" date="2016" name="Proc. Natl. Acad. Sci. U.S.A.">
        <title>Comparative genomics of biotechnologically important yeasts.</title>
        <authorList>
            <person name="Riley R."/>
            <person name="Haridas S."/>
            <person name="Wolfe K.H."/>
            <person name="Lopes M.R."/>
            <person name="Hittinger C.T."/>
            <person name="Goeker M."/>
            <person name="Salamov A.A."/>
            <person name="Wisecaver J.H."/>
            <person name="Long T.M."/>
            <person name="Calvey C.H."/>
            <person name="Aerts A.L."/>
            <person name="Barry K.W."/>
            <person name="Choi C."/>
            <person name="Clum A."/>
            <person name="Coughlan A.Y."/>
            <person name="Deshpande S."/>
            <person name="Douglass A.P."/>
            <person name="Hanson S.J."/>
            <person name="Klenk H.-P."/>
            <person name="LaButti K.M."/>
            <person name="Lapidus A."/>
            <person name="Lindquist E.A."/>
            <person name="Lipzen A.M."/>
            <person name="Meier-Kolthoff J.P."/>
            <person name="Ohm R.A."/>
            <person name="Otillar R.P."/>
            <person name="Pangilinan J.L."/>
            <person name="Peng Y."/>
            <person name="Rokas A."/>
            <person name="Rosa C.A."/>
            <person name="Scheuner C."/>
            <person name="Sibirny A.A."/>
            <person name="Slot J.C."/>
            <person name="Stielow J.B."/>
            <person name="Sun H."/>
            <person name="Kurtzman C.P."/>
            <person name="Blackwell M."/>
            <person name="Grigoriev I.V."/>
            <person name="Jeffries T.W."/>
        </authorList>
    </citation>
    <scope>NUCLEOTIDE SEQUENCE [LARGE SCALE GENOMIC DNA]</scope>
    <source>
        <strain evidence="2 3">DSM 6958</strain>
    </source>
</reference>
<dbReference type="Proteomes" id="UP000095009">
    <property type="component" value="Unassembled WGS sequence"/>
</dbReference>
<evidence type="ECO:0000313" key="2">
    <source>
        <dbReference type="EMBL" id="ODQ65703.1"/>
    </source>
</evidence>
<evidence type="ECO:0000313" key="3">
    <source>
        <dbReference type="Proteomes" id="UP000095009"/>
    </source>
</evidence>
<evidence type="ECO:0000256" key="1">
    <source>
        <dbReference type="SAM" id="MobiDB-lite"/>
    </source>
</evidence>
<proteinExistence type="predicted"/>
<sequence length="122" mass="13326">MTTVNDRIQTRVNNCKSSSSSPRLLRSSICHCPSRQLLLQLPLQSRQLSPIQSLSNIPPIGAKKEPQSSASTISRANNIVLGSIMASFIAYTAVRDALYYSSSTPIEAASQTILFFDRGRPT</sequence>
<dbReference type="EMBL" id="KV454409">
    <property type="protein sequence ID" value="ODQ65703.1"/>
    <property type="molecule type" value="Genomic_DNA"/>
</dbReference>
<gene>
    <name evidence="2" type="ORF">NADFUDRAFT_50988</name>
</gene>